<keyword evidence="1" id="KW-0863">Zinc-finger</keyword>
<sequence length="583" mass="65521">MTAEEDPMPQRRHHPYARVRDKRPTYAHDEPLKLLDSSDQTPMDVSDSEMASDDQAGGAMCAGDIDLEMVPPMDEESDDVSIEMDTTSDFVPEYCHPCSKYEELQAQLREKEQELRTLEVRIDSSPFGCVLVDGDGAVFLEEYINQGEKGGKIAGDKLYLGIKNYLESDGELWRLGITKIMVQVYLNVDGLGRALQNAGLLDSHHTDPSRQLTLFGRGFNKAQMLFSFIDVGREKEAADHKIRAVFELMERNLHCKCLILAGCHDGGYGRLLDTYEFKYRCQPPSHKIRLLETTPTPERSVYRTAQYLDAFPRLTLPEVFRSEKVDTSQQVYNGNSWIVPRISYHPWNSSEHFTPQRTPSSGSLYNPPALAVAGTASTSLPRAPETNRHPTGDADLLCSLLSSLDDAATGDVCISTEDDHAATAGRPIKAPSDIVKKDLKNLGHETIKGPDGKVYFTGRERRFCNKYHISGSCPDGHGCKYIHDLRLPKSPLTDKLLTEDGLLTDELLTAIRYNARNPRCGKRWECQDVDCHMGHHCFNPSRCNFPTCKFMDTHTALFDLKPAWKVYHDGRVEEVDRFGPSGQ</sequence>
<dbReference type="GO" id="GO:0008270">
    <property type="term" value="F:zinc ion binding"/>
    <property type="evidence" value="ECO:0007669"/>
    <property type="project" value="UniProtKB-KW"/>
</dbReference>
<keyword evidence="1" id="KW-0862">Zinc</keyword>
<dbReference type="EMBL" id="MU858168">
    <property type="protein sequence ID" value="KAK4210707.1"/>
    <property type="molecule type" value="Genomic_DNA"/>
</dbReference>
<evidence type="ECO:0000259" key="3">
    <source>
        <dbReference type="PROSITE" id="PS50103"/>
    </source>
</evidence>
<feature type="compositionally biased region" description="Basic and acidic residues" evidence="2">
    <location>
        <begin position="18"/>
        <end position="33"/>
    </location>
</feature>
<comment type="caution">
    <text evidence="4">The sequence shown here is derived from an EMBL/GenBank/DDBJ whole genome shotgun (WGS) entry which is preliminary data.</text>
</comment>
<name>A0AAN6Y5V8_9PEZI</name>
<accession>A0AAN6Y5V8</accession>
<keyword evidence="1" id="KW-0479">Metal-binding</keyword>
<dbReference type="Pfam" id="PF25542">
    <property type="entry name" value="zf-CCCH_12"/>
    <property type="match status" value="1"/>
</dbReference>
<dbReference type="Pfam" id="PF25540">
    <property type="entry name" value="DUF7923"/>
    <property type="match status" value="1"/>
</dbReference>
<evidence type="ECO:0000313" key="4">
    <source>
        <dbReference type="EMBL" id="KAK4210707.1"/>
    </source>
</evidence>
<dbReference type="PANTHER" id="PTHR37543">
    <property type="entry name" value="CCCH ZINC FINGER DNA BINDING PROTEIN (AFU_ORTHOLOGUE AFUA_5G12760)"/>
    <property type="match status" value="1"/>
</dbReference>
<proteinExistence type="predicted"/>
<dbReference type="InterPro" id="IPR057654">
    <property type="entry name" value="Znf-CCCH_tandem"/>
</dbReference>
<keyword evidence="5" id="KW-1185">Reference proteome</keyword>
<gene>
    <name evidence="4" type="ORF">QBC37DRAFT_447729</name>
</gene>
<dbReference type="Pfam" id="PF25543">
    <property type="entry name" value="zf-CCCH_tandem"/>
    <property type="match status" value="1"/>
</dbReference>
<protein>
    <recommendedName>
        <fullName evidence="3">C3H1-type domain-containing protein</fullName>
    </recommendedName>
</protein>
<evidence type="ECO:0000256" key="2">
    <source>
        <dbReference type="SAM" id="MobiDB-lite"/>
    </source>
</evidence>
<reference evidence="4" key="1">
    <citation type="journal article" date="2023" name="Mol. Phylogenet. Evol.">
        <title>Genome-scale phylogeny and comparative genomics of the fungal order Sordariales.</title>
        <authorList>
            <person name="Hensen N."/>
            <person name="Bonometti L."/>
            <person name="Westerberg I."/>
            <person name="Brannstrom I.O."/>
            <person name="Guillou S."/>
            <person name="Cros-Aarteil S."/>
            <person name="Calhoun S."/>
            <person name="Haridas S."/>
            <person name="Kuo A."/>
            <person name="Mondo S."/>
            <person name="Pangilinan J."/>
            <person name="Riley R."/>
            <person name="LaButti K."/>
            <person name="Andreopoulos B."/>
            <person name="Lipzen A."/>
            <person name="Chen C."/>
            <person name="Yan M."/>
            <person name="Daum C."/>
            <person name="Ng V."/>
            <person name="Clum A."/>
            <person name="Steindorff A."/>
            <person name="Ohm R.A."/>
            <person name="Martin F."/>
            <person name="Silar P."/>
            <person name="Natvig D.O."/>
            <person name="Lalanne C."/>
            <person name="Gautier V."/>
            <person name="Ament-Velasquez S.L."/>
            <person name="Kruys A."/>
            <person name="Hutchinson M.I."/>
            <person name="Powell A.J."/>
            <person name="Barry K."/>
            <person name="Miller A.N."/>
            <person name="Grigoriev I.V."/>
            <person name="Debuchy R."/>
            <person name="Gladieux P."/>
            <person name="Hiltunen Thoren M."/>
            <person name="Johannesson H."/>
        </authorList>
    </citation>
    <scope>NUCLEOTIDE SEQUENCE</scope>
    <source>
        <strain evidence="4">PSN293</strain>
    </source>
</reference>
<feature type="region of interest" description="Disordered" evidence="2">
    <location>
        <begin position="1"/>
        <end position="58"/>
    </location>
</feature>
<dbReference type="PANTHER" id="PTHR37543:SF1">
    <property type="entry name" value="CCCH ZINC FINGER DNA BINDING PROTEIN (AFU_ORTHOLOGUE AFUA_5G12760)"/>
    <property type="match status" value="1"/>
</dbReference>
<feature type="domain" description="C3H1-type" evidence="3">
    <location>
        <begin position="458"/>
        <end position="486"/>
    </location>
</feature>
<feature type="zinc finger region" description="C3H1-type" evidence="1">
    <location>
        <begin position="458"/>
        <end position="486"/>
    </location>
</feature>
<dbReference type="AlphaFoldDB" id="A0AAN6Y5V8"/>
<reference evidence="4" key="2">
    <citation type="submission" date="2023-05" db="EMBL/GenBank/DDBJ databases">
        <authorList>
            <consortium name="Lawrence Berkeley National Laboratory"/>
            <person name="Steindorff A."/>
            <person name="Hensen N."/>
            <person name="Bonometti L."/>
            <person name="Westerberg I."/>
            <person name="Brannstrom I.O."/>
            <person name="Guillou S."/>
            <person name="Cros-Aarteil S."/>
            <person name="Calhoun S."/>
            <person name="Haridas S."/>
            <person name="Kuo A."/>
            <person name="Mondo S."/>
            <person name="Pangilinan J."/>
            <person name="Riley R."/>
            <person name="Labutti K."/>
            <person name="Andreopoulos B."/>
            <person name="Lipzen A."/>
            <person name="Chen C."/>
            <person name="Yanf M."/>
            <person name="Daum C."/>
            <person name="Ng V."/>
            <person name="Clum A."/>
            <person name="Ohm R."/>
            <person name="Martin F."/>
            <person name="Silar P."/>
            <person name="Natvig D."/>
            <person name="Lalanne C."/>
            <person name="Gautier V."/>
            <person name="Ament-Velasquez S.L."/>
            <person name="Kruys A."/>
            <person name="Hutchinson M.I."/>
            <person name="Powell A.J."/>
            <person name="Barry K."/>
            <person name="Miller A.N."/>
            <person name="Grigoriev I.V."/>
            <person name="Debuchy R."/>
            <person name="Gladieux P."/>
            <person name="Thoren M.H."/>
            <person name="Johannesson H."/>
        </authorList>
    </citation>
    <scope>NUCLEOTIDE SEQUENCE</scope>
    <source>
        <strain evidence="4">PSN293</strain>
    </source>
</reference>
<organism evidence="4 5">
    <name type="scientific">Rhypophila decipiens</name>
    <dbReference type="NCBI Taxonomy" id="261697"/>
    <lineage>
        <taxon>Eukaryota</taxon>
        <taxon>Fungi</taxon>
        <taxon>Dikarya</taxon>
        <taxon>Ascomycota</taxon>
        <taxon>Pezizomycotina</taxon>
        <taxon>Sordariomycetes</taxon>
        <taxon>Sordariomycetidae</taxon>
        <taxon>Sordariales</taxon>
        <taxon>Naviculisporaceae</taxon>
        <taxon>Rhypophila</taxon>
    </lineage>
</organism>
<dbReference type="PROSITE" id="PS50103">
    <property type="entry name" value="ZF_C3H1"/>
    <property type="match status" value="1"/>
</dbReference>
<evidence type="ECO:0000313" key="5">
    <source>
        <dbReference type="Proteomes" id="UP001301769"/>
    </source>
</evidence>
<dbReference type="Proteomes" id="UP001301769">
    <property type="component" value="Unassembled WGS sequence"/>
</dbReference>
<evidence type="ECO:0000256" key="1">
    <source>
        <dbReference type="PROSITE-ProRule" id="PRU00723"/>
    </source>
</evidence>
<dbReference type="InterPro" id="IPR057683">
    <property type="entry name" value="DUF7923"/>
</dbReference>
<dbReference type="InterPro" id="IPR000571">
    <property type="entry name" value="Znf_CCCH"/>
</dbReference>